<name>A0A4Y2DGS1_ARAVE</name>
<organism evidence="2 3">
    <name type="scientific">Araneus ventricosus</name>
    <name type="common">Orbweaver spider</name>
    <name type="synonym">Epeira ventricosa</name>
    <dbReference type="NCBI Taxonomy" id="182803"/>
    <lineage>
        <taxon>Eukaryota</taxon>
        <taxon>Metazoa</taxon>
        <taxon>Ecdysozoa</taxon>
        <taxon>Arthropoda</taxon>
        <taxon>Chelicerata</taxon>
        <taxon>Arachnida</taxon>
        <taxon>Araneae</taxon>
        <taxon>Araneomorphae</taxon>
        <taxon>Entelegynae</taxon>
        <taxon>Araneoidea</taxon>
        <taxon>Araneidae</taxon>
        <taxon>Araneus</taxon>
    </lineage>
</organism>
<feature type="domain" description="RNase H type-1" evidence="1">
    <location>
        <begin position="71"/>
        <end position="138"/>
    </location>
</feature>
<dbReference type="Gene3D" id="3.30.420.10">
    <property type="entry name" value="Ribonuclease H-like superfamily/Ribonuclease H"/>
    <property type="match status" value="1"/>
</dbReference>
<dbReference type="InterPro" id="IPR036397">
    <property type="entry name" value="RNaseH_sf"/>
</dbReference>
<dbReference type="OrthoDB" id="6514649at2759"/>
<protein>
    <recommendedName>
        <fullName evidence="1">RNase H type-1 domain-containing protein</fullName>
    </recommendedName>
</protein>
<proteinExistence type="predicted"/>
<accession>A0A4Y2DGS1</accession>
<dbReference type="EMBL" id="BGPR01242548">
    <property type="protein sequence ID" value="GBM14765.1"/>
    <property type="molecule type" value="Genomic_DNA"/>
</dbReference>
<dbReference type="CDD" id="cd09276">
    <property type="entry name" value="Rnase_HI_RT_non_LTR"/>
    <property type="match status" value="1"/>
</dbReference>
<dbReference type="GO" id="GO:0004523">
    <property type="term" value="F:RNA-DNA hybrid ribonuclease activity"/>
    <property type="evidence" value="ECO:0007669"/>
    <property type="project" value="InterPro"/>
</dbReference>
<dbReference type="Proteomes" id="UP000499080">
    <property type="component" value="Unassembled WGS sequence"/>
</dbReference>
<feature type="non-terminal residue" evidence="2">
    <location>
        <position position="1"/>
    </location>
</feature>
<dbReference type="AlphaFoldDB" id="A0A4Y2DGS1"/>
<dbReference type="Pfam" id="PF00075">
    <property type="entry name" value="RNase_H"/>
    <property type="match status" value="1"/>
</dbReference>
<sequence length="165" mass="18597">VSKVYKVKQFWFTIALRFDIRHDDTKFLCPQSTPQTRILDSPLGWTTHPSKHLLPQQISLDDGESNNVGTRLYTDGSKSPNGVGAAFCVMQESTTTHQWSAKLTKDNTVSQAELLALNEAVKYATTLEKNLPVAIFLDNRASIQARRPPTEQPEKFLKCFWKTSA</sequence>
<comment type="caution">
    <text evidence="2">The sequence shown here is derived from an EMBL/GenBank/DDBJ whole genome shotgun (WGS) entry which is preliminary data.</text>
</comment>
<evidence type="ECO:0000313" key="2">
    <source>
        <dbReference type="EMBL" id="GBM14765.1"/>
    </source>
</evidence>
<gene>
    <name evidence="2" type="ORF">AVEN_163904_1</name>
</gene>
<dbReference type="SUPFAM" id="SSF53098">
    <property type="entry name" value="Ribonuclease H-like"/>
    <property type="match status" value="1"/>
</dbReference>
<reference evidence="2 3" key="1">
    <citation type="journal article" date="2019" name="Sci. Rep.">
        <title>Orb-weaving spider Araneus ventricosus genome elucidates the spidroin gene catalogue.</title>
        <authorList>
            <person name="Kono N."/>
            <person name="Nakamura H."/>
            <person name="Ohtoshi R."/>
            <person name="Moran D.A.P."/>
            <person name="Shinohara A."/>
            <person name="Yoshida Y."/>
            <person name="Fujiwara M."/>
            <person name="Mori M."/>
            <person name="Tomita M."/>
            <person name="Arakawa K."/>
        </authorList>
    </citation>
    <scope>NUCLEOTIDE SEQUENCE [LARGE SCALE GENOMIC DNA]</scope>
</reference>
<dbReference type="InterPro" id="IPR012337">
    <property type="entry name" value="RNaseH-like_sf"/>
</dbReference>
<dbReference type="GO" id="GO:0003676">
    <property type="term" value="F:nucleic acid binding"/>
    <property type="evidence" value="ECO:0007669"/>
    <property type="project" value="InterPro"/>
</dbReference>
<keyword evidence="3" id="KW-1185">Reference proteome</keyword>
<dbReference type="InterPro" id="IPR002156">
    <property type="entry name" value="RNaseH_domain"/>
</dbReference>
<evidence type="ECO:0000313" key="3">
    <source>
        <dbReference type="Proteomes" id="UP000499080"/>
    </source>
</evidence>
<evidence type="ECO:0000259" key="1">
    <source>
        <dbReference type="Pfam" id="PF00075"/>
    </source>
</evidence>